<dbReference type="Pfam" id="PF13177">
    <property type="entry name" value="DNA_pol3_delta2"/>
    <property type="match status" value="1"/>
</dbReference>
<dbReference type="RefSeq" id="WP_184100550.1">
    <property type="nucleotide sequence ID" value="NZ_JACHHN010000004.1"/>
</dbReference>
<dbReference type="GO" id="GO:0003887">
    <property type="term" value="F:DNA-directed DNA polymerase activity"/>
    <property type="evidence" value="ECO:0007669"/>
    <property type="project" value="UniProtKB-EC"/>
</dbReference>
<evidence type="ECO:0000313" key="2">
    <source>
        <dbReference type="Proteomes" id="UP000543030"/>
    </source>
</evidence>
<dbReference type="Gene3D" id="3.40.50.300">
    <property type="entry name" value="P-loop containing nucleotide triphosphate hydrolases"/>
    <property type="match status" value="1"/>
</dbReference>
<keyword evidence="1" id="KW-0808">Transferase</keyword>
<dbReference type="AlphaFoldDB" id="A0A840RGE1"/>
<protein>
    <submittedName>
        <fullName evidence="1">DNA polymerase-3 subunit delta</fullName>
        <ecNumber evidence="1">2.7.7.7</ecNumber>
    </submittedName>
</protein>
<dbReference type="PANTHER" id="PTHR11669:SF8">
    <property type="entry name" value="DNA POLYMERASE III SUBUNIT DELTA"/>
    <property type="match status" value="1"/>
</dbReference>
<dbReference type="InterPro" id="IPR027417">
    <property type="entry name" value="P-loop_NTPase"/>
</dbReference>
<dbReference type="EC" id="2.7.7.7" evidence="1"/>
<gene>
    <name evidence="1" type="ORF">HNQ50_002220</name>
</gene>
<evidence type="ECO:0000313" key="1">
    <source>
        <dbReference type="EMBL" id="MBB5191490.1"/>
    </source>
</evidence>
<reference evidence="1 2" key="1">
    <citation type="submission" date="2020-08" db="EMBL/GenBank/DDBJ databases">
        <title>Genomic Encyclopedia of Type Strains, Phase IV (KMG-IV): sequencing the most valuable type-strain genomes for metagenomic binning, comparative biology and taxonomic classification.</title>
        <authorList>
            <person name="Goeker M."/>
        </authorList>
    </citation>
    <scope>NUCLEOTIDE SEQUENCE [LARGE SCALE GENOMIC DNA]</scope>
    <source>
        <strain evidence="1 2">DSM 18233</strain>
    </source>
</reference>
<dbReference type="SUPFAM" id="SSF52540">
    <property type="entry name" value="P-loop containing nucleoside triphosphate hydrolases"/>
    <property type="match status" value="1"/>
</dbReference>
<dbReference type="Proteomes" id="UP000543030">
    <property type="component" value="Unassembled WGS sequence"/>
</dbReference>
<dbReference type="PANTHER" id="PTHR11669">
    <property type="entry name" value="REPLICATION FACTOR C / DNA POLYMERASE III GAMMA-TAU SUBUNIT"/>
    <property type="match status" value="1"/>
</dbReference>
<dbReference type="InterPro" id="IPR050238">
    <property type="entry name" value="DNA_Rep/Repair_Clamp_Loader"/>
</dbReference>
<keyword evidence="2" id="KW-1185">Reference proteome</keyword>
<accession>A0A840RGE1</accession>
<proteinExistence type="predicted"/>
<comment type="caution">
    <text evidence="1">The sequence shown here is derived from an EMBL/GenBank/DDBJ whole genome shotgun (WGS) entry which is preliminary data.</text>
</comment>
<organism evidence="1 2">
    <name type="scientific">Silvimonas terrae</name>
    <dbReference type="NCBI Taxonomy" id="300266"/>
    <lineage>
        <taxon>Bacteria</taxon>
        <taxon>Pseudomonadati</taxon>
        <taxon>Pseudomonadota</taxon>
        <taxon>Betaproteobacteria</taxon>
        <taxon>Neisseriales</taxon>
        <taxon>Chitinibacteraceae</taxon>
        <taxon>Silvimonas</taxon>
    </lineage>
</organism>
<dbReference type="GO" id="GO:0008408">
    <property type="term" value="F:3'-5' exonuclease activity"/>
    <property type="evidence" value="ECO:0007669"/>
    <property type="project" value="InterPro"/>
</dbReference>
<sequence length="342" mass="38190">MTQYTLYPWQEGAWQQLMHDPARLPHALLLTGEPGIGKRRFAERLAAWYLCEHPDKRLAPCGECDGCRWQAAGNHPDFRILAPSDPVDEELEDTTKPKRKQPIIGVEDIRDLTDFVNLSSHRNGAKVTLVYPAEAMNTAAANAFLKTLEEPPAGAQFILVTHQARRLLPTIRSRCRVLALTTPDTAAATTWLEEQGVRDAAVHLAHAGGSPLAAQEDAQAEWLPLRASVLDQISAPQHLNVLGLAAEIEKAKIEPARVIEWLQKWTHDLITLGMSGRIRYYPDRTDALTKLAPRASRMLVYVDRLQQAQRLAHHPLNARLVFESLLFDYLAALRGKLTGNLP</sequence>
<dbReference type="InterPro" id="IPR004622">
    <property type="entry name" value="DNA_pol_HolB"/>
</dbReference>
<name>A0A840RGE1_9NEIS</name>
<dbReference type="GO" id="GO:0006261">
    <property type="term" value="P:DNA-templated DNA replication"/>
    <property type="evidence" value="ECO:0007669"/>
    <property type="project" value="TreeGrafter"/>
</dbReference>
<keyword evidence="1" id="KW-0548">Nucleotidyltransferase</keyword>
<dbReference type="GO" id="GO:0009360">
    <property type="term" value="C:DNA polymerase III complex"/>
    <property type="evidence" value="ECO:0007669"/>
    <property type="project" value="TreeGrafter"/>
</dbReference>
<dbReference type="NCBIfam" id="TIGR00678">
    <property type="entry name" value="holB"/>
    <property type="match status" value="1"/>
</dbReference>
<dbReference type="EMBL" id="JACHHN010000004">
    <property type="protein sequence ID" value="MBB5191490.1"/>
    <property type="molecule type" value="Genomic_DNA"/>
</dbReference>